<sequence>MPTNVTIELSIGIPSAVVLYSLLGYGGAFNGGTKCNPKPTVDLDKAGSVSMTVPALTWSTTKRYDEADAIVVAGKPDWYRSLRSGAPERESQQLVRAPENLDVQFSQIADATHAVKFVVNGPNPLLSLAPGINAEIVVGLRKTATAIEYIVKGDHDGFPNYTLLLNGKTVYAWNCVDNGETPLALRPPMDQSVDTGWKQL</sequence>
<proteinExistence type="predicted"/>
<dbReference type="RefSeq" id="WP_301813153.1">
    <property type="nucleotide sequence ID" value="NZ_JAUJZH010000020.1"/>
</dbReference>
<keyword evidence="2" id="KW-1185">Reference proteome</keyword>
<accession>A0ABT8SDE6</accession>
<organism evidence="1 2">
    <name type="scientific">Variovorax ginsengisoli</name>
    <dbReference type="NCBI Taxonomy" id="363844"/>
    <lineage>
        <taxon>Bacteria</taxon>
        <taxon>Pseudomonadati</taxon>
        <taxon>Pseudomonadota</taxon>
        <taxon>Betaproteobacteria</taxon>
        <taxon>Burkholderiales</taxon>
        <taxon>Comamonadaceae</taxon>
        <taxon>Variovorax</taxon>
    </lineage>
</organism>
<protein>
    <recommendedName>
        <fullName evidence="3">Inclusion body protein</fullName>
    </recommendedName>
</protein>
<dbReference type="EMBL" id="JAUKVY010000020">
    <property type="protein sequence ID" value="MDO1535461.1"/>
    <property type="molecule type" value="Genomic_DNA"/>
</dbReference>
<reference evidence="1" key="1">
    <citation type="submission" date="2023-06" db="EMBL/GenBank/DDBJ databases">
        <authorList>
            <person name="Jiang Y."/>
            <person name="Liu Q."/>
        </authorList>
    </citation>
    <scope>NUCLEOTIDE SEQUENCE</scope>
    <source>
        <strain evidence="1">CGMCC 1.12090</strain>
    </source>
</reference>
<evidence type="ECO:0000313" key="2">
    <source>
        <dbReference type="Proteomes" id="UP001169027"/>
    </source>
</evidence>
<name>A0ABT8SDE6_9BURK</name>
<gene>
    <name evidence="1" type="ORF">Q2T77_24555</name>
</gene>
<comment type="caution">
    <text evidence="1">The sequence shown here is derived from an EMBL/GenBank/DDBJ whole genome shotgun (WGS) entry which is preliminary data.</text>
</comment>
<dbReference type="Proteomes" id="UP001169027">
    <property type="component" value="Unassembled WGS sequence"/>
</dbReference>
<evidence type="ECO:0008006" key="3">
    <source>
        <dbReference type="Google" id="ProtNLM"/>
    </source>
</evidence>
<evidence type="ECO:0000313" key="1">
    <source>
        <dbReference type="EMBL" id="MDO1535461.1"/>
    </source>
</evidence>